<accession>A0A6P8WUV1</accession>
<reference evidence="4" key="1">
    <citation type="submission" date="2025-08" db="UniProtKB">
        <authorList>
            <consortium name="RefSeq"/>
        </authorList>
    </citation>
    <scope>IDENTIFICATION</scope>
    <source>
        <strain evidence="4">15112-1751.03</strain>
        <tissue evidence="4">Whole Adult</tissue>
    </source>
</reference>
<protein>
    <recommendedName>
        <fullName evidence="2">26S proteasome non-ATPase regulatory subunit 5</fullName>
    </recommendedName>
</protein>
<dbReference type="Pfam" id="PF10508">
    <property type="entry name" value="Proteasom_PSMB"/>
    <property type="match status" value="1"/>
</dbReference>
<evidence type="ECO:0000256" key="1">
    <source>
        <dbReference type="ARBA" id="ARBA00006823"/>
    </source>
</evidence>
<keyword evidence="3" id="KW-1185">Reference proteome</keyword>
<sequence length="488" mass="54583">MNDEEWPSLLDNLQNKRPDALAEILYELNTQSAPPPILETLLQLQPIYDCAKVGEDNANLAIDIVRGCLLDLEPSVHDVKFPELVSKAVKHPNAAMRGIVLVYVLNQLSLEGSPKRPSNKLILLVLDELQQKETTSSAEVTEILSIRRHHWSKESEVLDGLVNLLKQNEVVRCRVYELGVQLARKSPHDLSVVEFILDAALAEVSSDDVLLVSSVMEILVQLAEQNHGLSYMERRGVLEIISKQVENYRDSPLSNLMLPGIMKFFGKVAAVQPQKVIQGYPDMLSCLFQLLLSEENPMLPIAMDTLANLLCTLQGKTLMQSQLQPVLAKVFGAYGEYLQRLPPPLKIRLLESLESIFFPHSNPSNELISLLGGWYEIIAGGQQIDHLMKLLNTPFADLQVTALAFLNKICEYDWGVKAVQQTAGAIEFLLSRQQQLDREVKLIKWLVVEKLSLSAELSPSDIVRFTAYVKEGPDYMPTEVNIATEGSN</sequence>
<organism evidence="3 4">
    <name type="scientific">Drosophila albomicans</name>
    <name type="common">Fruit fly</name>
    <dbReference type="NCBI Taxonomy" id="7291"/>
    <lineage>
        <taxon>Eukaryota</taxon>
        <taxon>Metazoa</taxon>
        <taxon>Ecdysozoa</taxon>
        <taxon>Arthropoda</taxon>
        <taxon>Hexapoda</taxon>
        <taxon>Insecta</taxon>
        <taxon>Pterygota</taxon>
        <taxon>Neoptera</taxon>
        <taxon>Endopterygota</taxon>
        <taxon>Diptera</taxon>
        <taxon>Brachycera</taxon>
        <taxon>Muscomorpha</taxon>
        <taxon>Ephydroidea</taxon>
        <taxon>Drosophilidae</taxon>
        <taxon>Drosophila</taxon>
    </lineage>
</organism>
<dbReference type="InterPro" id="IPR019538">
    <property type="entry name" value="PSMD5"/>
</dbReference>
<dbReference type="PANTHER" id="PTHR13554">
    <property type="entry name" value="26S PROTEASOME NON-ATPASE REGULATORY SUBUNIT 5-RELATED"/>
    <property type="match status" value="1"/>
</dbReference>
<dbReference type="Gene3D" id="1.25.10.10">
    <property type="entry name" value="Leucine-rich Repeat Variant"/>
    <property type="match status" value="1"/>
</dbReference>
<dbReference type="RefSeq" id="XP_034102190.1">
    <property type="nucleotide sequence ID" value="XM_034246299.2"/>
</dbReference>
<gene>
    <name evidence="4" type="primary">LOC117566721</name>
</gene>
<keyword evidence="4" id="KW-0647">Proteasome</keyword>
<name>A0A6P8WUV1_DROAB</name>
<evidence type="ECO:0000313" key="3">
    <source>
        <dbReference type="Proteomes" id="UP000515160"/>
    </source>
</evidence>
<dbReference type="OrthoDB" id="10250600at2759"/>
<dbReference type="SUPFAM" id="SSF48371">
    <property type="entry name" value="ARM repeat"/>
    <property type="match status" value="1"/>
</dbReference>
<dbReference type="InterPro" id="IPR011989">
    <property type="entry name" value="ARM-like"/>
</dbReference>
<dbReference type="Proteomes" id="UP000515160">
    <property type="component" value="Chromosome X"/>
</dbReference>
<dbReference type="PANTHER" id="PTHR13554:SF10">
    <property type="entry name" value="26S PROTEASOME NON-ATPASE REGULATORY SUBUNIT 5"/>
    <property type="match status" value="1"/>
</dbReference>
<proteinExistence type="inferred from homology"/>
<dbReference type="GO" id="GO:0005829">
    <property type="term" value="C:cytosol"/>
    <property type="evidence" value="ECO:0007669"/>
    <property type="project" value="TreeGrafter"/>
</dbReference>
<dbReference type="GO" id="GO:0000502">
    <property type="term" value="C:proteasome complex"/>
    <property type="evidence" value="ECO:0007669"/>
    <property type="project" value="UniProtKB-KW"/>
</dbReference>
<evidence type="ECO:0000256" key="2">
    <source>
        <dbReference type="ARBA" id="ARBA00014933"/>
    </source>
</evidence>
<dbReference type="AlphaFoldDB" id="A0A6P8WUV1"/>
<dbReference type="InterPro" id="IPR016024">
    <property type="entry name" value="ARM-type_fold"/>
</dbReference>
<dbReference type="GO" id="GO:0043248">
    <property type="term" value="P:proteasome assembly"/>
    <property type="evidence" value="ECO:0007669"/>
    <property type="project" value="InterPro"/>
</dbReference>
<comment type="similarity">
    <text evidence="1">Belongs to the proteasome subunit S5B/HSM3 family.</text>
</comment>
<evidence type="ECO:0000313" key="4">
    <source>
        <dbReference type="RefSeq" id="XP_034102190.1"/>
    </source>
</evidence>
<dbReference type="GeneID" id="117566721"/>